<gene>
    <name evidence="1" type="ORF">B5M42_06375</name>
</gene>
<keyword evidence="2" id="KW-1185">Reference proteome</keyword>
<sequence length="74" mass="8347">MGLNNCKLCGKLHLKGASDYCQGCQKEQAATYRMVREFVKSHPSSTLLDVHLHTGVPISRLLDMQKESYLLHES</sequence>
<comment type="caution">
    <text evidence="1">The sequence shown here is derived from an EMBL/GenBank/DDBJ whole genome shotgun (WGS) entry which is preliminary data.</text>
</comment>
<evidence type="ECO:0000313" key="2">
    <source>
        <dbReference type="Proteomes" id="UP000298246"/>
    </source>
</evidence>
<dbReference type="EMBL" id="MYFO01000006">
    <property type="protein sequence ID" value="TFE89716.1"/>
    <property type="molecule type" value="Genomic_DNA"/>
</dbReference>
<dbReference type="OrthoDB" id="1707905at2"/>
<organism evidence="1 2">
    <name type="scientific">Paenibacillus athensensis</name>
    <dbReference type="NCBI Taxonomy" id="1967502"/>
    <lineage>
        <taxon>Bacteria</taxon>
        <taxon>Bacillati</taxon>
        <taxon>Bacillota</taxon>
        <taxon>Bacilli</taxon>
        <taxon>Bacillales</taxon>
        <taxon>Paenibacillaceae</taxon>
        <taxon>Paenibacillus</taxon>
    </lineage>
</organism>
<dbReference type="AlphaFoldDB" id="A0A4Y8Q626"/>
<accession>A0A4Y8Q626</accession>
<dbReference type="RefSeq" id="WP_134750907.1">
    <property type="nucleotide sequence ID" value="NZ_MYFO02000006.1"/>
</dbReference>
<reference evidence="1 2" key="1">
    <citation type="submission" date="2017-03" db="EMBL/GenBank/DDBJ databases">
        <title>Isolation of Levoglucosan Utilizing Bacteria.</title>
        <authorList>
            <person name="Arya A.S."/>
        </authorList>
    </citation>
    <scope>NUCLEOTIDE SEQUENCE [LARGE SCALE GENOMIC DNA]</scope>
    <source>
        <strain evidence="1 2">MEC069</strain>
    </source>
</reference>
<proteinExistence type="predicted"/>
<evidence type="ECO:0008006" key="3">
    <source>
        <dbReference type="Google" id="ProtNLM"/>
    </source>
</evidence>
<dbReference type="Proteomes" id="UP000298246">
    <property type="component" value="Unassembled WGS sequence"/>
</dbReference>
<evidence type="ECO:0000313" key="1">
    <source>
        <dbReference type="EMBL" id="TFE89716.1"/>
    </source>
</evidence>
<name>A0A4Y8Q626_9BACL</name>
<protein>
    <recommendedName>
        <fullName evidence="3">Flagellar protein</fullName>
    </recommendedName>
</protein>